<sequence length="147" mass="17085">MYTFLVVFTAIIVFLVVYGYLHLKLVKKKFAKATEEDQKRRQERLDNLPVIPLSERDDEAIYQWSFHHGDRLVARAVGPEIDEASKKVRFTEITDSDLLLLPDECHFRKYKLEIDTVGDAKKTDTTNSEEGRILRQVTAQITGYVEH</sequence>
<dbReference type="EMBL" id="UINC01006971">
    <property type="protein sequence ID" value="SVA30711.1"/>
    <property type="molecule type" value="Genomic_DNA"/>
</dbReference>
<reference evidence="2" key="1">
    <citation type="submission" date="2018-05" db="EMBL/GenBank/DDBJ databases">
        <authorList>
            <person name="Lanie J.A."/>
            <person name="Ng W.-L."/>
            <person name="Kazmierczak K.M."/>
            <person name="Andrzejewski T.M."/>
            <person name="Davidsen T.M."/>
            <person name="Wayne K.J."/>
            <person name="Tettelin H."/>
            <person name="Glass J.I."/>
            <person name="Rusch D."/>
            <person name="Podicherti R."/>
            <person name="Tsui H.-C.T."/>
            <person name="Winkler M.E."/>
        </authorList>
    </citation>
    <scope>NUCLEOTIDE SEQUENCE</scope>
</reference>
<keyword evidence="1" id="KW-0812">Transmembrane</keyword>
<gene>
    <name evidence="2" type="ORF">METZ01_LOCUS83565</name>
</gene>
<feature type="transmembrane region" description="Helical" evidence="1">
    <location>
        <begin position="6"/>
        <end position="23"/>
    </location>
</feature>
<organism evidence="2">
    <name type="scientific">marine metagenome</name>
    <dbReference type="NCBI Taxonomy" id="408172"/>
    <lineage>
        <taxon>unclassified sequences</taxon>
        <taxon>metagenomes</taxon>
        <taxon>ecological metagenomes</taxon>
    </lineage>
</organism>
<protein>
    <submittedName>
        <fullName evidence="2">Uncharacterized protein</fullName>
    </submittedName>
</protein>
<evidence type="ECO:0000313" key="2">
    <source>
        <dbReference type="EMBL" id="SVA30711.1"/>
    </source>
</evidence>
<dbReference type="AlphaFoldDB" id="A0A381USJ2"/>
<keyword evidence="1" id="KW-1133">Transmembrane helix</keyword>
<evidence type="ECO:0000256" key="1">
    <source>
        <dbReference type="SAM" id="Phobius"/>
    </source>
</evidence>
<proteinExistence type="predicted"/>
<name>A0A381USJ2_9ZZZZ</name>
<accession>A0A381USJ2</accession>
<keyword evidence="1" id="KW-0472">Membrane</keyword>